<dbReference type="InterPro" id="IPR029058">
    <property type="entry name" value="AB_hydrolase_fold"/>
</dbReference>
<evidence type="ECO:0000259" key="1">
    <source>
        <dbReference type="Pfam" id="PF00561"/>
    </source>
</evidence>
<dbReference type="PANTHER" id="PTHR43194">
    <property type="entry name" value="HYDROLASE ALPHA/BETA FOLD FAMILY"/>
    <property type="match status" value="1"/>
</dbReference>
<dbReference type="InterPro" id="IPR050228">
    <property type="entry name" value="Carboxylesterase_BioH"/>
</dbReference>
<comment type="caution">
    <text evidence="2">The sequence shown here is derived from an EMBL/GenBank/DDBJ whole genome shotgun (WGS) entry which is preliminary data.</text>
</comment>
<dbReference type="AlphaFoldDB" id="A0A538UAP3"/>
<dbReference type="Gene3D" id="3.40.50.1820">
    <property type="entry name" value="alpha/beta hydrolase"/>
    <property type="match status" value="1"/>
</dbReference>
<feature type="domain" description="AB hydrolase-1" evidence="1">
    <location>
        <begin position="61"/>
        <end position="285"/>
    </location>
</feature>
<dbReference type="EMBL" id="VBPA01000028">
    <property type="protein sequence ID" value="TMQ72982.1"/>
    <property type="molecule type" value="Genomic_DNA"/>
</dbReference>
<evidence type="ECO:0000313" key="2">
    <source>
        <dbReference type="EMBL" id="TMQ72982.1"/>
    </source>
</evidence>
<dbReference type="PANTHER" id="PTHR43194:SF5">
    <property type="entry name" value="PIMELOYL-[ACYL-CARRIER PROTEIN] METHYL ESTER ESTERASE"/>
    <property type="match status" value="1"/>
</dbReference>
<protein>
    <submittedName>
        <fullName evidence="2">Alpha/beta hydrolase</fullName>
    </submittedName>
</protein>
<organism evidence="2 3">
    <name type="scientific">Eiseniibacteriota bacterium</name>
    <dbReference type="NCBI Taxonomy" id="2212470"/>
    <lineage>
        <taxon>Bacteria</taxon>
        <taxon>Candidatus Eiseniibacteriota</taxon>
    </lineage>
</organism>
<proteinExistence type="predicted"/>
<dbReference type="Proteomes" id="UP000319836">
    <property type="component" value="Unassembled WGS sequence"/>
</dbReference>
<evidence type="ECO:0000313" key="3">
    <source>
        <dbReference type="Proteomes" id="UP000319836"/>
    </source>
</evidence>
<name>A0A538UAP3_UNCEI</name>
<keyword evidence="2" id="KW-0378">Hydrolase</keyword>
<sequence length="323" mass="35471">MAVEYPSRHEVLLAMSAEHVGARYPDGWRDLVPSAWLAGWSPTRFDLGDGTTEIVTMGEGPPLLLLPPLPGYKEAFLLLAPRLARGHRVITFDLRERFHGAPTWQALMDDLERVADAHAQGPAVVMGHSLGAALAMRWAAERPERVTALVLTSPFAHARANGEISWKRWIEQPIVLASLRWSPPTWSRRLARGYARRGAWVFDDACRDHALDFVRHGVRGVPLALARRCVGLAFAHDVRDALPRITAPTLLVVGERETRWARRAAAEVAALVPHAERATSPGAAHLHPLSAPDFLADTVLGWLARTSGLSRTVGADLGARFRA</sequence>
<dbReference type="GO" id="GO:0016787">
    <property type="term" value="F:hydrolase activity"/>
    <property type="evidence" value="ECO:0007669"/>
    <property type="project" value="UniProtKB-KW"/>
</dbReference>
<reference evidence="2 3" key="1">
    <citation type="journal article" date="2019" name="Nat. Microbiol.">
        <title>Mediterranean grassland soil C-N compound turnover is dependent on rainfall and depth, and is mediated by genomically divergent microorganisms.</title>
        <authorList>
            <person name="Diamond S."/>
            <person name="Andeer P.F."/>
            <person name="Li Z."/>
            <person name="Crits-Christoph A."/>
            <person name="Burstein D."/>
            <person name="Anantharaman K."/>
            <person name="Lane K.R."/>
            <person name="Thomas B.C."/>
            <person name="Pan C."/>
            <person name="Northen T.R."/>
            <person name="Banfield J.F."/>
        </authorList>
    </citation>
    <scope>NUCLEOTIDE SEQUENCE [LARGE SCALE GENOMIC DNA]</scope>
    <source>
        <strain evidence="2">WS_10</strain>
    </source>
</reference>
<dbReference type="InterPro" id="IPR000073">
    <property type="entry name" value="AB_hydrolase_1"/>
</dbReference>
<accession>A0A538UAP3</accession>
<dbReference type="SUPFAM" id="SSF53474">
    <property type="entry name" value="alpha/beta-Hydrolases"/>
    <property type="match status" value="1"/>
</dbReference>
<gene>
    <name evidence="2" type="ORF">E6K80_01230</name>
</gene>
<dbReference type="Pfam" id="PF00561">
    <property type="entry name" value="Abhydrolase_1"/>
    <property type="match status" value="1"/>
</dbReference>